<reference evidence="3 4" key="1">
    <citation type="submission" date="2020-10" db="EMBL/GenBank/DDBJ databases">
        <title>Complete genome sequence of Cupriavidus basilensis CCUG 49340T.</title>
        <authorList>
            <person name="Salva-Serra F."/>
            <person name="Donoso R.A."/>
            <person name="Cho K.H."/>
            <person name="Yoo J.A."/>
            <person name="Lee K."/>
            <person name="Yoon S.-H."/>
            <person name="Perez-Pantoja D."/>
            <person name="Moore E.R.B."/>
        </authorList>
    </citation>
    <scope>NUCLEOTIDE SEQUENCE [LARGE SCALE GENOMIC DNA]</scope>
    <source>
        <strain evidence="4">CCUG 49340</strain>
    </source>
</reference>
<gene>
    <name evidence="3" type="ORF">F7R26_012415</name>
</gene>
<dbReference type="AlphaFoldDB" id="A0A643G5N4"/>
<sequence>MYQIDNSTAATSQPASTTAGTAGFFTDGNPATGTPATLVPAEWLNAVMMELANVVTAGGLTLNKAAFNQVLLAIRALGRQSVILADAGAANAYAAVNPTPLVPGTLVHGVRQSVQITNANTGASTYAPDGLAAKPVYGLNLTALQGGELPVAGIANLIYVVNAAINSGNGAWILLECTGGALQIPAATQSNHAVSLVAGDARYAAIAGLASQLFAVAGPTSTQHAVNLGQFAAILSANGYVKIPVIAAGVKYNLILQWGQVNAVPAAGGSNVTFPVAFPNGFLSAVASFVNSGGVSTASAGGWGIPSTTGMTLFNNGNGAASAISYIAIGW</sequence>
<proteinExistence type="predicted"/>
<dbReference type="Proteomes" id="UP000397656">
    <property type="component" value="Chromosome 1"/>
</dbReference>
<feature type="domain" description="Putative tail fiber protein gp53-like C-terminal" evidence="2">
    <location>
        <begin position="254"/>
        <end position="331"/>
    </location>
</feature>
<feature type="compositionally biased region" description="Low complexity" evidence="1">
    <location>
        <begin position="7"/>
        <end position="26"/>
    </location>
</feature>
<dbReference type="EMBL" id="CP062803">
    <property type="protein sequence ID" value="QOT75046.1"/>
    <property type="molecule type" value="Genomic_DNA"/>
</dbReference>
<dbReference type="RefSeq" id="WP_150983293.1">
    <property type="nucleotide sequence ID" value="NZ_CP062803.1"/>
</dbReference>
<organism evidence="3 4">
    <name type="scientific">Cupriavidus basilensis</name>
    <dbReference type="NCBI Taxonomy" id="68895"/>
    <lineage>
        <taxon>Bacteria</taxon>
        <taxon>Pseudomonadati</taxon>
        <taxon>Pseudomonadota</taxon>
        <taxon>Betaproteobacteria</taxon>
        <taxon>Burkholderiales</taxon>
        <taxon>Burkholderiaceae</taxon>
        <taxon>Cupriavidus</taxon>
    </lineage>
</organism>
<protein>
    <recommendedName>
        <fullName evidence="2">Putative tail fiber protein gp53-like C-terminal domain-containing protein</fullName>
    </recommendedName>
</protein>
<dbReference type="Pfam" id="PF21882">
    <property type="entry name" value="Gp53-like_C"/>
    <property type="match status" value="1"/>
</dbReference>
<dbReference type="Gene3D" id="2.60.40.3940">
    <property type="match status" value="1"/>
</dbReference>
<evidence type="ECO:0000313" key="4">
    <source>
        <dbReference type="Proteomes" id="UP000397656"/>
    </source>
</evidence>
<accession>A0A643G5N4</accession>
<dbReference type="GeneID" id="98401713"/>
<evidence type="ECO:0000256" key="1">
    <source>
        <dbReference type="SAM" id="MobiDB-lite"/>
    </source>
</evidence>
<evidence type="ECO:0000259" key="2">
    <source>
        <dbReference type="Pfam" id="PF21882"/>
    </source>
</evidence>
<feature type="region of interest" description="Disordered" evidence="1">
    <location>
        <begin position="1"/>
        <end position="26"/>
    </location>
</feature>
<dbReference type="InterPro" id="IPR054075">
    <property type="entry name" value="Gp53-like_C"/>
</dbReference>
<evidence type="ECO:0000313" key="3">
    <source>
        <dbReference type="EMBL" id="QOT75046.1"/>
    </source>
</evidence>
<name>A0A643G5N4_9BURK</name>